<dbReference type="AlphaFoldDB" id="A0A1A3BEH0"/>
<comment type="similarity">
    <text evidence="4">Belongs to the NAD(P)-dependent epimerase/dehydratase family.</text>
</comment>
<gene>
    <name evidence="13" type="ORF">A9X01_07750</name>
</gene>
<evidence type="ECO:0000259" key="12">
    <source>
        <dbReference type="Pfam" id="PF01370"/>
    </source>
</evidence>
<dbReference type="GO" id="GO:0006012">
    <property type="term" value="P:galactose metabolic process"/>
    <property type="evidence" value="ECO:0007669"/>
    <property type="project" value="UniProtKB-KW"/>
</dbReference>
<comment type="pathway">
    <text evidence="3">Carbohydrate metabolism; galactose metabolism.</text>
</comment>
<comment type="cofactor">
    <cofactor evidence="2">
        <name>NAD(+)</name>
        <dbReference type="ChEBI" id="CHEBI:57540"/>
    </cofactor>
</comment>
<dbReference type="PANTHER" id="PTHR43725:SF47">
    <property type="entry name" value="UDP-GLUCOSE 4-EPIMERASE"/>
    <property type="match status" value="1"/>
</dbReference>
<evidence type="ECO:0000256" key="8">
    <source>
        <dbReference type="ARBA" id="ARBA00023144"/>
    </source>
</evidence>
<evidence type="ECO:0000256" key="5">
    <source>
        <dbReference type="ARBA" id="ARBA00013189"/>
    </source>
</evidence>
<evidence type="ECO:0000256" key="7">
    <source>
        <dbReference type="ARBA" id="ARBA00023027"/>
    </source>
</evidence>
<evidence type="ECO:0000256" key="11">
    <source>
        <dbReference type="ARBA" id="ARBA00033067"/>
    </source>
</evidence>
<dbReference type="eggNOG" id="COG0451">
    <property type="taxonomic scope" value="Bacteria"/>
</dbReference>
<evidence type="ECO:0000256" key="4">
    <source>
        <dbReference type="ARBA" id="ARBA00007637"/>
    </source>
</evidence>
<dbReference type="OrthoDB" id="9795501at2"/>
<comment type="catalytic activity">
    <reaction evidence="1">
        <text>UDP-alpha-D-glucose = UDP-alpha-D-galactose</text>
        <dbReference type="Rhea" id="RHEA:22168"/>
        <dbReference type="ChEBI" id="CHEBI:58885"/>
        <dbReference type="ChEBI" id="CHEBI:66914"/>
        <dbReference type="EC" id="5.1.3.2"/>
    </reaction>
</comment>
<comment type="caution">
    <text evidence="13">The sequence shown here is derived from an EMBL/GenBank/DDBJ whole genome shotgun (WGS) entry which is preliminary data.</text>
</comment>
<evidence type="ECO:0000256" key="6">
    <source>
        <dbReference type="ARBA" id="ARBA00018569"/>
    </source>
</evidence>
<dbReference type="GO" id="GO:0003978">
    <property type="term" value="F:UDP-glucose 4-epimerase activity"/>
    <property type="evidence" value="ECO:0007669"/>
    <property type="project" value="UniProtKB-EC"/>
</dbReference>
<evidence type="ECO:0000313" key="14">
    <source>
        <dbReference type="Proteomes" id="UP000093795"/>
    </source>
</evidence>
<dbReference type="Proteomes" id="UP000093795">
    <property type="component" value="Unassembled WGS sequence"/>
</dbReference>
<dbReference type="RefSeq" id="WP_065123782.1">
    <property type="nucleotide sequence ID" value="NZ_LZKQ01000331.1"/>
</dbReference>
<dbReference type="InterPro" id="IPR036291">
    <property type="entry name" value="NAD(P)-bd_dom_sf"/>
</dbReference>
<feature type="domain" description="NAD-dependent epimerase/dehydratase" evidence="12">
    <location>
        <begin position="3"/>
        <end position="167"/>
    </location>
</feature>
<sequence length="330" mass="36386">MRVLLTGALGNIGLSTLEALLREGHDVVAFDLPSRRARKLASSFAPRVDFFWGDITSDDSVRQALQDVDAVIHLAAVIPPASERSPALAQKVNLDATRNLIARMEESPAAKRLVFASSIGVCGEIQDREPPLRVDMPVSPTDEYGRQKAACEQAIRQSGLQWSILRLAAASPIHLQSQDPSIMFEFSPDARFEFLHPADAGTAFARAVGCAEAIGKTLYIAGGKSCRTTYYEFTNTLMGAIGIGPVPADAYVQTTPPRFFGDWVDTEESQRLLQYQTRGLDDQLRDMRREFGLLVPLIRLVRPLATWFVVRSSAYRKENRAAVGPVRKAR</sequence>
<evidence type="ECO:0000256" key="10">
    <source>
        <dbReference type="ARBA" id="ARBA00031367"/>
    </source>
</evidence>
<protein>
    <recommendedName>
        <fullName evidence="6">UDP-glucose 4-epimerase</fullName>
        <ecNumber evidence="5">5.1.3.2</ecNumber>
    </recommendedName>
    <alternativeName>
        <fullName evidence="11">Galactowaldenase</fullName>
    </alternativeName>
    <alternativeName>
        <fullName evidence="10">UDP-galactose 4-epimerase</fullName>
    </alternativeName>
</protein>
<dbReference type="EC" id="5.1.3.2" evidence="5"/>
<accession>A0A1A3BEH0</accession>
<organism evidence="13 14">
    <name type="scientific">Mycobacterium asiaticum</name>
    <dbReference type="NCBI Taxonomy" id="1790"/>
    <lineage>
        <taxon>Bacteria</taxon>
        <taxon>Bacillati</taxon>
        <taxon>Actinomycetota</taxon>
        <taxon>Actinomycetes</taxon>
        <taxon>Mycobacteriales</taxon>
        <taxon>Mycobacteriaceae</taxon>
        <taxon>Mycobacterium</taxon>
    </lineage>
</organism>
<dbReference type="EMBL" id="LZKQ01000331">
    <property type="protein sequence ID" value="OBI72738.1"/>
    <property type="molecule type" value="Genomic_DNA"/>
</dbReference>
<dbReference type="GO" id="GO:0005829">
    <property type="term" value="C:cytosol"/>
    <property type="evidence" value="ECO:0007669"/>
    <property type="project" value="TreeGrafter"/>
</dbReference>
<dbReference type="Gene3D" id="3.40.50.720">
    <property type="entry name" value="NAD(P)-binding Rossmann-like Domain"/>
    <property type="match status" value="1"/>
</dbReference>
<keyword evidence="8" id="KW-0119">Carbohydrate metabolism</keyword>
<keyword evidence="8" id="KW-0299">Galactose metabolism</keyword>
<dbReference type="SUPFAM" id="SSF51735">
    <property type="entry name" value="NAD(P)-binding Rossmann-fold domains"/>
    <property type="match status" value="1"/>
</dbReference>
<evidence type="ECO:0000256" key="1">
    <source>
        <dbReference type="ARBA" id="ARBA00000083"/>
    </source>
</evidence>
<reference evidence="13 14" key="1">
    <citation type="submission" date="2016-06" db="EMBL/GenBank/DDBJ databases">
        <authorList>
            <person name="Kjaerup R.B."/>
            <person name="Dalgaard T.S."/>
            <person name="Juul-Madsen H.R."/>
        </authorList>
    </citation>
    <scope>NUCLEOTIDE SEQUENCE [LARGE SCALE GENOMIC DNA]</scope>
    <source>
        <strain evidence="13 14">1081914.2</strain>
    </source>
</reference>
<dbReference type="Pfam" id="PF01370">
    <property type="entry name" value="Epimerase"/>
    <property type="match status" value="1"/>
</dbReference>
<evidence type="ECO:0000313" key="13">
    <source>
        <dbReference type="EMBL" id="OBI72738.1"/>
    </source>
</evidence>
<evidence type="ECO:0000256" key="3">
    <source>
        <dbReference type="ARBA" id="ARBA00004947"/>
    </source>
</evidence>
<evidence type="ECO:0000256" key="9">
    <source>
        <dbReference type="ARBA" id="ARBA00023235"/>
    </source>
</evidence>
<dbReference type="PANTHER" id="PTHR43725">
    <property type="entry name" value="UDP-GLUCOSE 4-EPIMERASE"/>
    <property type="match status" value="1"/>
</dbReference>
<dbReference type="InterPro" id="IPR001509">
    <property type="entry name" value="Epimerase_deHydtase"/>
</dbReference>
<evidence type="ECO:0000256" key="2">
    <source>
        <dbReference type="ARBA" id="ARBA00001911"/>
    </source>
</evidence>
<keyword evidence="9" id="KW-0413">Isomerase</keyword>
<name>A0A1A3BEH0_MYCAS</name>
<dbReference type="STRING" id="1790.A5645_06025"/>
<keyword evidence="7" id="KW-0520">NAD</keyword>
<proteinExistence type="inferred from homology"/>